<organism evidence="2 3">
    <name type="scientific">Pleuronectes platessa</name>
    <name type="common">European plaice</name>
    <dbReference type="NCBI Taxonomy" id="8262"/>
    <lineage>
        <taxon>Eukaryota</taxon>
        <taxon>Metazoa</taxon>
        <taxon>Chordata</taxon>
        <taxon>Craniata</taxon>
        <taxon>Vertebrata</taxon>
        <taxon>Euteleostomi</taxon>
        <taxon>Actinopterygii</taxon>
        <taxon>Neopterygii</taxon>
        <taxon>Teleostei</taxon>
        <taxon>Neoteleostei</taxon>
        <taxon>Acanthomorphata</taxon>
        <taxon>Carangaria</taxon>
        <taxon>Pleuronectiformes</taxon>
        <taxon>Pleuronectoidei</taxon>
        <taxon>Pleuronectidae</taxon>
        <taxon>Pleuronectes</taxon>
    </lineage>
</organism>
<evidence type="ECO:0000256" key="1">
    <source>
        <dbReference type="SAM" id="MobiDB-lite"/>
    </source>
</evidence>
<protein>
    <submittedName>
        <fullName evidence="2">Uncharacterized protein</fullName>
    </submittedName>
</protein>
<name>A0A9N7US35_PLEPL</name>
<evidence type="ECO:0000313" key="2">
    <source>
        <dbReference type="EMBL" id="CAB1437944.1"/>
    </source>
</evidence>
<sequence length="221" mass="23745">MQCSSHMLQQTHVHTLLPPALASLFARRDDRVMSSNSSSFTATRHLASLLQLLTFPRCLRVVVTEQLSTERLGCWIEGGAQERKSLVLVLGSWFGFCPLRIVPYNSLILEDLIASSPVATSAFQGHRFRDGVTSVGSATSSAATCGPVTGKPWQQSCGKTKSLPKVKDDSEDPGGLRGDGPQVSAVALSYRVECRRLLWAHHCGAVAPLEAHTPLVPAGLG</sequence>
<evidence type="ECO:0000313" key="3">
    <source>
        <dbReference type="Proteomes" id="UP001153269"/>
    </source>
</evidence>
<gene>
    <name evidence="2" type="ORF">PLEPLA_LOCUS25924</name>
</gene>
<keyword evidence="3" id="KW-1185">Reference proteome</keyword>
<dbReference type="EMBL" id="CADEAL010002090">
    <property type="protein sequence ID" value="CAB1437944.1"/>
    <property type="molecule type" value="Genomic_DNA"/>
</dbReference>
<accession>A0A9N7US35</accession>
<proteinExistence type="predicted"/>
<feature type="region of interest" description="Disordered" evidence="1">
    <location>
        <begin position="146"/>
        <end position="180"/>
    </location>
</feature>
<reference evidence="2" key="1">
    <citation type="submission" date="2020-03" db="EMBL/GenBank/DDBJ databases">
        <authorList>
            <person name="Weist P."/>
        </authorList>
    </citation>
    <scope>NUCLEOTIDE SEQUENCE</scope>
</reference>
<dbReference type="AlphaFoldDB" id="A0A9N7US35"/>
<comment type="caution">
    <text evidence="2">The sequence shown here is derived from an EMBL/GenBank/DDBJ whole genome shotgun (WGS) entry which is preliminary data.</text>
</comment>
<dbReference type="Proteomes" id="UP001153269">
    <property type="component" value="Unassembled WGS sequence"/>
</dbReference>